<proteinExistence type="predicted"/>
<organism evidence="1">
    <name type="scientific">marine sediment metagenome</name>
    <dbReference type="NCBI Taxonomy" id="412755"/>
    <lineage>
        <taxon>unclassified sequences</taxon>
        <taxon>metagenomes</taxon>
        <taxon>ecological metagenomes</taxon>
    </lineage>
</organism>
<protein>
    <submittedName>
        <fullName evidence="1">Uncharacterized protein</fullName>
    </submittedName>
</protein>
<feature type="non-terminal residue" evidence="1">
    <location>
        <position position="67"/>
    </location>
</feature>
<accession>X0ZJQ8</accession>
<dbReference type="EMBL" id="BART01008803">
    <property type="protein sequence ID" value="GAG58342.1"/>
    <property type="molecule type" value="Genomic_DNA"/>
</dbReference>
<sequence>MRFEEDITFVIGRGLIRKINKCIENSNPNEACGFLLGDIKEINNHGDFKYTYFCKFFQCIESSVSSP</sequence>
<comment type="caution">
    <text evidence="1">The sequence shown here is derived from an EMBL/GenBank/DDBJ whole genome shotgun (WGS) entry which is preliminary data.</text>
</comment>
<name>X0ZJQ8_9ZZZZ</name>
<dbReference type="AlphaFoldDB" id="X0ZJQ8"/>
<evidence type="ECO:0000313" key="1">
    <source>
        <dbReference type="EMBL" id="GAG58342.1"/>
    </source>
</evidence>
<gene>
    <name evidence="1" type="ORF">S01H4_19703</name>
</gene>
<reference evidence="1" key="1">
    <citation type="journal article" date="2014" name="Front. Microbiol.">
        <title>High frequency of phylogenetically diverse reductive dehalogenase-homologous genes in deep subseafloor sedimentary metagenomes.</title>
        <authorList>
            <person name="Kawai M."/>
            <person name="Futagami T."/>
            <person name="Toyoda A."/>
            <person name="Takaki Y."/>
            <person name="Nishi S."/>
            <person name="Hori S."/>
            <person name="Arai W."/>
            <person name="Tsubouchi T."/>
            <person name="Morono Y."/>
            <person name="Uchiyama I."/>
            <person name="Ito T."/>
            <person name="Fujiyama A."/>
            <person name="Inagaki F."/>
            <person name="Takami H."/>
        </authorList>
    </citation>
    <scope>NUCLEOTIDE SEQUENCE</scope>
    <source>
        <strain evidence="1">Expedition CK06-06</strain>
    </source>
</reference>